<dbReference type="Pfam" id="PF00089">
    <property type="entry name" value="Trypsin"/>
    <property type="match status" value="1"/>
</dbReference>
<dbReference type="AlphaFoldDB" id="A0A8K0CIL7"/>
<dbReference type="SUPFAM" id="SSF50494">
    <property type="entry name" value="Trypsin-like serine proteases"/>
    <property type="match status" value="1"/>
</dbReference>
<dbReference type="EMBL" id="VTPC01080330">
    <property type="protein sequence ID" value="KAF2888039.1"/>
    <property type="molecule type" value="Genomic_DNA"/>
</dbReference>
<protein>
    <recommendedName>
        <fullName evidence="2">Peptidase S1 domain-containing protein</fullName>
    </recommendedName>
</protein>
<comment type="caution">
    <text evidence="3">The sequence shown here is derived from an EMBL/GenBank/DDBJ whole genome shotgun (WGS) entry which is preliminary data.</text>
</comment>
<dbReference type="InterPro" id="IPR043504">
    <property type="entry name" value="Peptidase_S1_PA_chymotrypsin"/>
</dbReference>
<feature type="domain" description="Peptidase S1" evidence="2">
    <location>
        <begin position="25"/>
        <end position="159"/>
    </location>
</feature>
<organism evidence="3 4">
    <name type="scientific">Ignelater luminosus</name>
    <name type="common">Cucubano</name>
    <name type="synonym">Pyrophorus luminosus</name>
    <dbReference type="NCBI Taxonomy" id="2038154"/>
    <lineage>
        <taxon>Eukaryota</taxon>
        <taxon>Metazoa</taxon>
        <taxon>Ecdysozoa</taxon>
        <taxon>Arthropoda</taxon>
        <taxon>Hexapoda</taxon>
        <taxon>Insecta</taxon>
        <taxon>Pterygota</taxon>
        <taxon>Neoptera</taxon>
        <taxon>Endopterygota</taxon>
        <taxon>Coleoptera</taxon>
        <taxon>Polyphaga</taxon>
        <taxon>Elateriformia</taxon>
        <taxon>Elateroidea</taxon>
        <taxon>Elateridae</taxon>
        <taxon>Agrypninae</taxon>
        <taxon>Pyrophorini</taxon>
        <taxon>Ignelater</taxon>
    </lineage>
</organism>
<dbReference type="GO" id="GO:0006508">
    <property type="term" value="P:proteolysis"/>
    <property type="evidence" value="ECO:0007669"/>
    <property type="project" value="InterPro"/>
</dbReference>
<sequence>MKSLIFLLLLLKRVTCLNKMPKPDGIPIQKGEYPFHVQLYDASKHGRFPAPICGGSLISSEYILTTAYCLQMLNVEETQVYAGTAQILGDDAVLNSIRNFKIHPNYIPPPHQSKMWEVRNNIGIAQLRHRYEWIEFVSPVTILSPRSRCITGTTVGLGNMYCYHKPFLPCFQIKCKHIKTLTHYNVKGFALKNFDRKNVFFYEESPPEWGFRWGHRDYGAPFVCHFHDPPRT</sequence>
<feature type="signal peptide" evidence="1">
    <location>
        <begin position="1"/>
        <end position="16"/>
    </location>
</feature>
<evidence type="ECO:0000256" key="1">
    <source>
        <dbReference type="SAM" id="SignalP"/>
    </source>
</evidence>
<dbReference type="Proteomes" id="UP000801492">
    <property type="component" value="Unassembled WGS sequence"/>
</dbReference>
<gene>
    <name evidence="3" type="ORF">ILUMI_18134</name>
</gene>
<accession>A0A8K0CIL7</accession>
<reference evidence="3" key="1">
    <citation type="submission" date="2019-08" db="EMBL/GenBank/DDBJ databases">
        <title>The genome of the North American firefly Photinus pyralis.</title>
        <authorList>
            <consortium name="Photinus pyralis genome working group"/>
            <person name="Fallon T.R."/>
            <person name="Sander Lower S.E."/>
            <person name="Weng J.-K."/>
        </authorList>
    </citation>
    <scope>NUCLEOTIDE SEQUENCE</scope>
    <source>
        <strain evidence="3">TRF0915ILg1</strain>
        <tissue evidence="3">Whole body</tissue>
    </source>
</reference>
<dbReference type="InterPro" id="IPR001254">
    <property type="entry name" value="Trypsin_dom"/>
</dbReference>
<keyword evidence="4" id="KW-1185">Reference proteome</keyword>
<dbReference type="InterPro" id="IPR051333">
    <property type="entry name" value="CLIP_Serine_Protease"/>
</dbReference>
<dbReference type="InterPro" id="IPR009003">
    <property type="entry name" value="Peptidase_S1_PA"/>
</dbReference>
<dbReference type="PANTHER" id="PTHR24260">
    <property type="match status" value="1"/>
</dbReference>
<evidence type="ECO:0000313" key="3">
    <source>
        <dbReference type="EMBL" id="KAF2888039.1"/>
    </source>
</evidence>
<feature type="chain" id="PRO_5035465125" description="Peptidase S1 domain-containing protein" evidence="1">
    <location>
        <begin position="17"/>
        <end position="232"/>
    </location>
</feature>
<keyword evidence="1" id="KW-0732">Signal</keyword>
<dbReference type="OrthoDB" id="546450at2759"/>
<dbReference type="GO" id="GO:0004252">
    <property type="term" value="F:serine-type endopeptidase activity"/>
    <property type="evidence" value="ECO:0007669"/>
    <property type="project" value="InterPro"/>
</dbReference>
<name>A0A8K0CIL7_IGNLU</name>
<feature type="non-terminal residue" evidence="3">
    <location>
        <position position="232"/>
    </location>
</feature>
<dbReference type="Gene3D" id="2.40.10.10">
    <property type="entry name" value="Trypsin-like serine proteases"/>
    <property type="match status" value="1"/>
</dbReference>
<evidence type="ECO:0000313" key="4">
    <source>
        <dbReference type="Proteomes" id="UP000801492"/>
    </source>
</evidence>
<dbReference type="PANTHER" id="PTHR24260:SF136">
    <property type="entry name" value="GH08193P-RELATED"/>
    <property type="match status" value="1"/>
</dbReference>
<evidence type="ECO:0000259" key="2">
    <source>
        <dbReference type="Pfam" id="PF00089"/>
    </source>
</evidence>
<proteinExistence type="predicted"/>